<dbReference type="PANTHER" id="PTHR30461">
    <property type="entry name" value="DNA-INVERTASE FROM LAMBDOID PROPHAGE"/>
    <property type="match status" value="1"/>
</dbReference>
<gene>
    <name evidence="2" type="ORF">AKJ63_00320</name>
</gene>
<feature type="domain" description="Recombinase" evidence="1">
    <location>
        <begin position="54"/>
        <end position="159"/>
    </location>
</feature>
<sequence length="293" mass="32867">MRTKTLDYSEPMNLLIAAVEAFGSESEIRKLVDRTQGGKKTKFKNGKWIHSHVPFGYRKGANGWLETVSEKAEVVEAIFNEFIRFKNYTETARKINGDFEDVLGGKIERYKVKSVITNPVYVGRPTYGDELEVKDPSLSMVDEETFQRAQKIVEEIHEKNSGGKDEYLGKKVEELGFGYLSKKADIGAVCKKCGAVMVKSGSKVIRGMKVGQYKCSECGHESTVPLGSQMGEFEGRNLISCPYCRVTENFIVDQTLSGKYTYRCGSCGGTFVSEAEPDKYLREYPPEGEEDEQ</sequence>
<dbReference type="AlphaFoldDB" id="A0A133UCP3"/>
<evidence type="ECO:0000313" key="2">
    <source>
        <dbReference type="EMBL" id="KXA91949.1"/>
    </source>
</evidence>
<dbReference type="PROSITE" id="PS51737">
    <property type="entry name" value="RECOMBINASE_DNA_BIND"/>
    <property type="match status" value="1"/>
</dbReference>
<dbReference type="Gene3D" id="3.90.1750.20">
    <property type="entry name" value="Putative Large Serine Recombinase, Chain B, Domain 2"/>
    <property type="match status" value="1"/>
</dbReference>
<keyword evidence="3" id="KW-1185">Reference proteome</keyword>
<dbReference type="GO" id="GO:0000150">
    <property type="term" value="F:DNA strand exchange activity"/>
    <property type="evidence" value="ECO:0007669"/>
    <property type="project" value="InterPro"/>
</dbReference>
<evidence type="ECO:0000313" key="3">
    <source>
        <dbReference type="Proteomes" id="UP000070195"/>
    </source>
</evidence>
<dbReference type="EMBL" id="LHXM01000004">
    <property type="protein sequence ID" value="KXA91949.1"/>
    <property type="molecule type" value="Genomic_DNA"/>
</dbReference>
<dbReference type="PANTHER" id="PTHR30461:SF23">
    <property type="entry name" value="DNA RECOMBINASE-RELATED"/>
    <property type="match status" value="1"/>
</dbReference>
<dbReference type="InterPro" id="IPR050639">
    <property type="entry name" value="SSR_resolvase"/>
</dbReference>
<comment type="caution">
    <text evidence="2">The sequence shown here is derived from an EMBL/GenBank/DDBJ whole genome shotgun (WGS) entry which is preliminary data.</text>
</comment>
<proteinExistence type="predicted"/>
<dbReference type="Proteomes" id="UP000070195">
    <property type="component" value="Unassembled WGS sequence"/>
</dbReference>
<dbReference type="Pfam" id="PF07508">
    <property type="entry name" value="Recombinase"/>
    <property type="match status" value="1"/>
</dbReference>
<name>A0A133UCP3_9EURY</name>
<evidence type="ECO:0000259" key="1">
    <source>
        <dbReference type="PROSITE" id="PS51737"/>
    </source>
</evidence>
<accession>A0A133UCP3</accession>
<organism evidence="2 3">
    <name type="scientific">candidate division MSBL1 archaeon SCGC-AAA259D18</name>
    <dbReference type="NCBI Taxonomy" id="1698262"/>
    <lineage>
        <taxon>Archaea</taxon>
        <taxon>Methanobacteriati</taxon>
        <taxon>Methanobacteriota</taxon>
        <taxon>candidate division MSBL1</taxon>
    </lineage>
</organism>
<reference evidence="2 3" key="1">
    <citation type="journal article" date="2016" name="Sci. Rep.">
        <title>Metabolic traits of an uncultured archaeal lineage -MSBL1- from brine pools of the Red Sea.</title>
        <authorList>
            <person name="Mwirichia R."/>
            <person name="Alam I."/>
            <person name="Rashid M."/>
            <person name="Vinu M."/>
            <person name="Ba-Alawi W."/>
            <person name="Anthony Kamau A."/>
            <person name="Kamanda Ngugi D."/>
            <person name="Goker M."/>
            <person name="Klenk H.P."/>
            <person name="Bajic V."/>
            <person name="Stingl U."/>
        </authorList>
    </citation>
    <scope>NUCLEOTIDE SEQUENCE [LARGE SCALE GENOMIC DNA]</scope>
    <source>
        <strain evidence="2">SCGC-AAA259D18</strain>
    </source>
</reference>
<dbReference type="InterPro" id="IPR038109">
    <property type="entry name" value="DNA_bind_recomb_sf"/>
</dbReference>
<protein>
    <recommendedName>
        <fullName evidence="1">Recombinase domain-containing protein</fullName>
    </recommendedName>
</protein>
<dbReference type="InterPro" id="IPR011109">
    <property type="entry name" value="DNA_bind_recombinase_dom"/>
</dbReference>
<dbReference type="GO" id="GO:0003677">
    <property type="term" value="F:DNA binding"/>
    <property type="evidence" value="ECO:0007669"/>
    <property type="project" value="InterPro"/>
</dbReference>